<evidence type="ECO:0000256" key="2">
    <source>
        <dbReference type="ARBA" id="ARBA00022692"/>
    </source>
</evidence>
<reference evidence="6 7" key="1">
    <citation type="submission" date="2021-06" db="EMBL/GenBank/DDBJ databases">
        <authorList>
            <person name="Lee D.H."/>
        </authorList>
    </citation>
    <scope>NUCLEOTIDE SEQUENCE [LARGE SCALE GENOMIC DNA]</scope>
    <source>
        <strain evidence="6 7">MMS21-HV4-11</strain>
    </source>
</reference>
<keyword evidence="7" id="KW-1185">Reference proteome</keyword>
<dbReference type="Proteomes" id="UP000727907">
    <property type="component" value="Unassembled WGS sequence"/>
</dbReference>
<keyword evidence="5" id="KW-1003">Cell membrane</keyword>
<comment type="subcellular location">
    <subcellularLocation>
        <location evidence="5">Cell membrane</location>
        <topology evidence="5">Multi-pass membrane protein</topology>
    </subcellularLocation>
    <subcellularLocation>
        <location evidence="1">Membrane</location>
        <topology evidence="1">Multi-pass membrane protein</topology>
    </subcellularLocation>
</comment>
<dbReference type="Pfam" id="PF01925">
    <property type="entry name" value="TauE"/>
    <property type="match status" value="1"/>
</dbReference>
<comment type="caution">
    <text evidence="6">The sequence shown here is derived from an EMBL/GenBank/DDBJ whole genome shotgun (WGS) entry which is preliminary data.</text>
</comment>
<name>A0ABS6ID93_9HYPH</name>
<organism evidence="6 7">
    <name type="scientific">Reyranella humidisoli</name>
    <dbReference type="NCBI Taxonomy" id="2849149"/>
    <lineage>
        <taxon>Bacteria</taxon>
        <taxon>Pseudomonadati</taxon>
        <taxon>Pseudomonadota</taxon>
        <taxon>Alphaproteobacteria</taxon>
        <taxon>Hyphomicrobiales</taxon>
        <taxon>Reyranellaceae</taxon>
        <taxon>Reyranella</taxon>
    </lineage>
</organism>
<evidence type="ECO:0000313" key="7">
    <source>
        <dbReference type="Proteomes" id="UP000727907"/>
    </source>
</evidence>
<accession>A0ABS6ID93</accession>
<keyword evidence="4 5" id="KW-0472">Membrane</keyword>
<feature type="transmembrane region" description="Helical" evidence="5">
    <location>
        <begin position="231"/>
        <end position="251"/>
    </location>
</feature>
<evidence type="ECO:0000256" key="3">
    <source>
        <dbReference type="ARBA" id="ARBA00022989"/>
    </source>
</evidence>
<proteinExistence type="inferred from homology"/>
<feature type="transmembrane region" description="Helical" evidence="5">
    <location>
        <begin position="198"/>
        <end position="219"/>
    </location>
</feature>
<feature type="transmembrane region" description="Helical" evidence="5">
    <location>
        <begin position="70"/>
        <end position="92"/>
    </location>
</feature>
<dbReference type="EMBL" id="JAHOPB010000001">
    <property type="protein sequence ID" value="MBU8872301.1"/>
    <property type="molecule type" value="Genomic_DNA"/>
</dbReference>
<protein>
    <recommendedName>
        <fullName evidence="5">Probable membrane transporter protein</fullName>
    </recommendedName>
</protein>
<evidence type="ECO:0000313" key="6">
    <source>
        <dbReference type="EMBL" id="MBU8872301.1"/>
    </source>
</evidence>
<keyword evidence="2 5" id="KW-0812">Transmembrane</keyword>
<dbReference type="InterPro" id="IPR002781">
    <property type="entry name" value="TM_pro_TauE-like"/>
</dbReference>
<feature type="transmembrane region" description="Helical" evidence="5">
    <location>
        <begin position="98"/>
        <end position="117"/>
    </location>
</feature>
<evidence type="ECO:0000256" key="4">
    <source>
        <dbReference type="ARBA" id="ARBA00023136"/>
    </source>
</evidence>
<evidence type="ECO:0000256" key="1">
    <source>
        <dbReference type="ARBA" id="ARBA00004141"/>
    </source>
</evidence>
<comment type="similarity">
    <text evidence="5">Belongs to the 4-toluene sulfonate uptake permease (TSUP) (TC 2.A.102) family.</text>
</comment>
<feature type="transmembrane region" description="Helical" evidence="5">
    <location>
        <begin position="30"/>
        <end position="58"/>
    </location>
</feature>
<gene>
    <name evidence="6" type="ORF">KQ910_00930</name>
</gene>
<keyword evidence="3 5" id="KW-1133">Transmembrane helix</keyword>
<evidence type="ECO:0000256" key="5">
    <source>
        <dbReference type="RuleBase" id="RU363041"/>
    </source>
</evidence>
<sequence length="253" mass="27217">MPMFSLPVLAALAVVAVVTSFVSGIFGMAGGMLLIGFLLLFLPVPVAMVFHGVIQIAANGWRAWLWRHHVNWNVVLQFGAGAVASLVVFSFFDFVPDKALVLMAVGATPFIALAVPQRIAPNIERGGQAFLAGAIGGAIQLVSGVTGPLLDIFYVRTGMTRQVNVATKAAAQVLGHLTKVIYFGLVIEGPAGRDLEQWLVMGYAAAFAVVGTTLSRSFLDRMSDKQFYHWTRRVILALGAVYIAQGIWLMVTR</sequence>
<feature type="transmembrane region" description="Helical" evidence="5">
    <location>
        <begin position="129"/>
        <end position="150"/>
    </location>
</feature>
<dbReference type="RefSeq" id="WP_216956125.1">
    <property type="nucleotide sequence ID" value="NZ_JAHOPB010000001.1"/>
</dbReference>